<dbReference type="HAMAP" id="MF_00003">
    <property type="entry name" value="RbfA"/>
    <property type="match status" value="1"/>
</dbReference>
<dbReference type="InterPro" id="IPR023799">
    <property type="entry name" value="RbfA_dom_sf"/>
</dbReference>
<accession>A0A9E9NTN4</accession>
<comment type="similarity">
    <text evidence="2">Belongs to the RbfA family.</text>
</comment>
<keyword evidence="2" id="KW-0963">Cytoplasm</keyword>
<evidence type="ECO:0000313" key="5">
    <source>
        <dbReference type="Proteomes" id="UP001164794"/>
    </source>
</evidence>
<keyword evidence="5" id="KW-1185">Reference proteome</keyword>
<evidence type="ECO:0000313" key="4">
    <source>
        <dbReference type="EMBL" id="WAV97765.1"/>
    </source>
</evidence>
<dbReference type="PANTHER" id="PTHR33515">
    <property type="entry name" value="RIBOSOME-BINDING FACTOR A, CHLOROPLASTIC-RELATED"/>
    <property type="match status" value="1"/>
</dbReference>
<reference evidence="4" key="1">
    <citation type="journal article" date="2022" name="Front. Microbiol.">
        <title>New perspectives on an old grouping: The genomic and phenotypic variability of Oxalobacter formigenes and the implications for calcium oxalate stone prevention.</title>
        <authorList>
            <person name="Chmiel J.A."/>
            <person name="Carr C."/>
            <person name="Stuivenberg G.A."/>
            <person name="Venema R."/>
            <person name="Chanyi R.M."/>
            <person name="Al K.F."/>
            <person name="Giguere D."/>
            <person name="Say H."/>
            <person name="Akouris P.P."/>
            <person name="Dominguez Romero S.A."/>
            <person name="Kwong A."/>
            <person name="Tai V."/>
            <person name="Koval S.F."/>
            <person name="Razvi H."/>
            <person name="Bjazevic J."/>
            <person name="Burton J.P."/>
        </authorList>
    </citation>
    <scope>NUCLEOTIDE SEQUENCE</scope>
    <source>
        <strain evidence="4">HOxNP-1</strain>
    </source>
</reference>
<dbReference type="RefSeq" id="WP_269265300.1">
    <property type="nucleotide sequence ID" value="NZ_CP098247.1"/>
</dbReference>
<dbReference type="GO" id="GO:0005829">
    <property type="term" value="C:cytosol"/>
    <property type="evidence" value="ECO:0007669"/>
    <property type="project" value="TreeGrafter"/>
</dbReference>
<evidence type="ECO:0000256" key="2">
    <source>
        <dbReference type="HAMAP-Rule" id="MF_00003"/>
    </source>
</evidence>
<organism evidence="3">
    <name type="scientific">Oxalobacter aliiformigenes</name>
    <dbReference type="NCBI Taxonomy" id="2946593"/>
    <lineage>
        <taxon>Bacteria</taxon>
        <taxon>Pseudomonadati</taxon>
        <taxon>Pseudomonadota</taxon>
        <taxon>Betaproteobacteria</taxon>
        <taxon>Burkholderiales</taxon>
        <taxon>Oxalobacteraceae</taxon>
        <taxon>Oxalobacter</taxon>
    </lineage>
</organism>
<dbReference type="Proteomes" id="UP001164794">
    <property type="component" value="Chromosome"/>
</dbReference>
<keyword evidence="1 2" id="KW-0690">Ribosome biogenesis</keyword>
<dbReference type="GO" id="GO:0030490">
    <property type="term" value="P:maturation of SSU-rRNA"/>
    <property type="evidence" value="ECO:0007669"/>
    <property type="project" value="UniProtKB-UniRule"/>
</dbReference>
<comment type="subcellular location">
    <subcellularLocation>
        <location evidence="2">Cytoplasm</location>
    </subcellularLocation>
</comment>
<name>A0A9E9NTN4_9BURK</name>
<proteinExistence type="inferred from homology"/>
<dbReference type="NCBIfam" id="TIGR00082">
    <property type="entry name" value="rbfA"/>
    <property type="match status" value="1"/>
</dbReference>
<sequence length="130" mass="14550">MARHSKSIPGRSLRVADQIQRDLSDIIFSELKDPNVGMVTITEVKLTPDYANAKVYFTMLDDDPETVKRTLDSLHHASGFIRMQLGKRLHIHTLPYLSFVYDNSIAQGVALSHLIDVANSERAKDDGGEL</sequence>
<dbReference type="Gene3D" id="3.30.300.20">
    <property type="match status" value="1"/>
</dbReference>
<dbReference type="EMBL" id="CP098248">
    <property type="protein sequence ID" value="WAV97765.1"/>
    <property type="molecule type" value="Genomic_DNA"/>
</dbReference>
<comment type="function">
    <text evidence="2">One of several proteins that assist in the late maturation steps of the functional core of the 30S ribosomal subunit. Associates with free 30S ribosomal subunits (but not with 30S subunits that are part of 70S ribosomes or polysomes). Required for efficient processing of 16S rRNA. May interact with the 5'-terminal helix region of 16S rRNA.</text>
</comment>
<dbReference type="EMBL" id="CP098251">
    <property type="protein sequence ID" value="WAV91963.1"/>
    <property type="molecule type" value="Genomic_DNA"/>
</dbReference>
<gene>
    <name evidence="2 3" type="primary">rbfA</name>
    <name evidence="4" type="ORF">NB645_03275</name>
    <name evidence="3" type="ORF">NB646_04370</name>
</gene>
<reference evidence="3" key="2">
    <citation type="journal article" date="2022" name="Front. Microbiol.">
        <title>New perspectives on an old grouping: The genomic and phenotypic variability of Oxalobacter formigenes and the implications for calcium oxalate stone prevention.</title>
        <authorList>
            <person name="Chmiel J.A."/>
            <person name="Carr C."/>
            <person name="Stuivenberg G.A."/>
            <person name="Venema R."/>
            <person name="Chanyi R.M."/>
            <person name="Al K.F."/>
            <person name="Giguere D."/>
            <person name="Say H."/>
            <person name="Akouris P.P."/>
            <person name="Dominguez Romero S.A."/>
            <person name="Kwong A."/>
            <person name="Tai V."/>
            <person name="Koval S.F."/>
            <person name="Razvi H."/>
            <person name="Bjazevic J."/>
            <person name="Burton J.P."/>
        </authorList>
    </citation>
    <scope>NUCLEOTIDE SEQUENCE</scope>
    <source>
        <strain evidence="3">OxK</strain>
    </source>
</reference>
<dbReference type="SUPFAM" id="SSF89919">
    <property type="entry name" value="Ribosome-binding factor A, RbfA"/>
    <property type="match status" value="1"/>
</dbReference>
<dbReference type="InterPro" id="IPR000238">
    <property type="entry name" value="RbfA"/>
</dbReference>
<dbReference type="AlphaFoldDB" id="A0A9E9NTN4"/>
<dbReference type="GO" id="GO:0043024">
    <property type="term" value="F:ribosomal small subunit binding"/>
    <property type="evidence" value="ECO:0007669"/>
    <property type="project" value="TreeGrafter"/>
</dbReference>
<evidence type="ECO:0000313" key="3">
    <source>
        <dbReference type="EMBL" id="WAV91963.1"/>
    </source>
</evidence>
<dbReference type="PANTHER" id="PTHR33515:SF1">
    <property type="entry name" value="RIBOSOME-BINDING FACTOR A, CHLOROPLASTIC-RELATED"/>
    <property type="match status" value="1"/>
</dbReference>
<dbReference type="Pfam" id="PF02033">
    <property type="entry name" value="RBFA"/>
    <property type="match status" value="1"/>
</dbReference>
<comment type="subunit">
    <text evidence="2">Monomer. Binds 30S ribosomal subunits, but not 50S ribosomal subunits or 70S ribosomes.</text>
</comment>
<protein>
    <recommendedName>
        <fullName evidence="2">Ribosome-binding factor A</fullName>
    </recommendedName>
</protein>
<evidence type="ECO:0000256" key="1">
    <source>
        <dbReference type="ARBA" id="ARBA00022517"/>
    </source>
</evidence>
<dbReference type="Proteomes" id="UP001164819">
    <property type="component" value="Chromosome"/>
</dbReference>
<dbReference type="InterPro" id="IPR015946">
    <property type="entry name" value="KH_dom-like_a/b"/>
</dbReference>